<keyword evidence="6" id="KW-0479">Metal-binding</keyword>
<evidence type="ECO:0000256" key="2">
    <source>
        <dbReference type="ARBA" id="ARBA00004968"/>
    </source>
</evidence>
<dbReference type="PANTHER" id="PTHR43668">
    <property type="entry name" value="ALLANTOINASE"/>
    <property type="match status" value="1"/>
</dbReference>
<comment type="subunit">
    <text evidence="4">Homotetramer.</text>
</comment>
<sequence>MSPPSGTPAAPPGAAVRSRPPDLVIRASRAVTDHGEVPATVSVRDGRIVAVEVLPSRAPAGAAAQVIELGPDVVLLPGLVDSHVHIGEPGHTDWEGFDTATRAAAAGGITTLVDMPVDSVPATVDVAALEVKRAAATGRCHVDVGFWAGVTPGNTGELEALHRAGVLGFKCFLADSGAPDLPPLSPAGLVTAMRALRRFDGVLLVHAESDAELADCPAPRGRRYADFLDSRPARVEEAAVAAVIEAARVTGARAHIVHLSGAGALPPIAAARRDGVRITAETCPHYLSLTAGEIPDGATEFACCPPIRDAANRELLWSGLSGGVLDLVVSDHSPCAAELKHRDTGDFGAAWGGISSLQLALPIVWTEARRRGIPLTDVVRWMSERPARLAGLAAKGRIAPGYDADLCVLAPDEGFTVRPEELHHRQPVTPYAGRHLYGVVRRTWLRGRDIDPAHPAGRLPTRTANRLEDAS</sequence>
<evidence type="ECO:0000256" key="9">
    <source>
        <dbReference type="SAM" id="MobiDB-lite"/>
    </source>
</evidence>
<dbReference type="GO" id="GO:0004038">
    <property type="term" value="F:allantoinase activity"/>
    <property type="evidence" value="ECO:0007669"/>
    <property type="project" value="UniProtKB-EC"/>
</dbReference>
<dbReference type="NCBIfam" id="TIGR03178">
    <property type="entry name" value="allantoinase"/>
    <property type="match status" value="1"/>
</dbReference>
<feature type="compositionally biased region" description="Pro residues" evidence="9">
    <location>
        <begin position="1"/>
        <end position="11"/>
    </location>
</feature>
<dbReference type="Proteomes" id="UP001225356">
    <property type="component" value="Unassembled WGS sequence"/>
</dbReference>
<organism evidence="11 12">
    <name type="scientific">Streptosporangium lutulentum</name>
    <dbReference type="NCBI Taxonomy" id="1461250"/>
    <lineage>
        <taxon>Bacteria</taxon>
        <taxon>Bacillati</taxon>
        <taxon>Actinomycetota</taxon>
        <taxon>Actinomycetes</taxon>
        <taxon>Streptosporangiales</taxon>
        <taxon>Streptosporangiaceae</taxon>
        <taxon>Streptosporangium</taxon>
    </lineage>
</organism>
<evidence type="ECO:0000256" key="4">
    <source>
        <dbReference type="ARBA" id="ARBA00011881"/>
    </source>
</evidence>
<comment type="cofactor">
    <cofactor evidence="1">
        <name>Zn(2+)</name>
        <dbReference type="ChEBI" id="CHEBI:29105"/>
    </cofactor>
</comment>
<evidence type="ECO:0000256" key="6">
    <source>
        <dbReference type="ARBA" id="ARBA00022723"/>
    </source>
</evidence>
<dbReference type="InterPro" id="IPR017593">
    <property type="entry name" value="Allantoinase"/>
</dbReference>
<feature type="domain" description="Amidohydrolase-related" evidence="10">
    <location>
        <begin position="74"/>
        <end position="447"/>
    </location>
</feature>
<dbReference type="EMBL" id="JAUSQU010000001">
    <property type="protein sequence ID" value="MDP9841298.1"/>
    <property type="molecule type" value="Genomic_DNA"/>
</dbReference>
<evidence type="ECO:0000259" key="10">
    <source>
        <dbReference type="Pfam" id="PF01979"/>
    </source>
</evidence>
<dbReference type="InterPro" id="IPR032466">
    <property type="entry name" value="Metal_Hydrolase"/>
</dbReference>
<keyword evidence="12" id="KW-1185">Reference proteome</keyword>
<accession>A0ABT9Q3I3</accession>
<feature type="region of interest" description="Disordered" evidence="9">
    <location>
        <begin position="451"/>
        <end position="471"/>
    </location>
</feature>
<reference evidence="11 12" key="1">
    <citation type="submission" date="2023-07" db="EMBL/GenBank/DDBJ databases">
        <title>Sequencing the genomes of 1000 actinobacteria strains.</title>
        <authorList>
            <person name="Klenk H.-P."/>
        </authorList>
    </citation>
    <scope>NUCLEOTIDE SEQUENCE [LARGE SCALE GENOMIC DNA]</scope>
    <source>
        <strain evidence="11 12">DSM 46740</strain>
    </source>
</reference>
<name>A0ABT9Q3I3_9ACTN</name>
<evidence type="ECO:0000256" key="1">
    <source>
        <dbReference type="ARBA" id="ARBA00001947"/>
    </source>
</evidence>
<comment type="similarity">
    <text evidence="3">Belongs to the metallo-dependent hydrolases superfamily. Allantoinase family.</text>
</comment>
<dbReference type="InterPro" id="IPR006680">
    <property type="entry name" value="Amidohydro-rel"/>
</dbReference>
<dbReference type="RefSeq" id="WP_307554499.1">
    <property type="nucleotide sequence ID" value="NZ_JAUSQU010000001.1"/>
</dbReference>
<evidence type="ECO:0000256" key="7">
    <source>
        <dbReference type="ARBA" id="ARBA00022801"/>
    </source>
</evidence>
<dbReference type="Gene3D" id="3.20.20.140">
    <property type="entry name" value="Metal-dependent hydrolases"/>
    <property type="match status" value="1"/>
</dbReference>
<comment type="pathway">
    <text evidence="2">Nitrogen metabolism; (S)-allantoin degradation; allantoate from (S)-allantoin: step 1/1.</text>
</comment>
<gene>
    <name evidence="11" type="ORF">J2853_000509</name>
</gene>
<dbReference type="InterPro" id="IPR011059">
    <property type="entry name" value="Metal-dep_hydrolase_composite"/>
</dbReference>
<dbReference type="EC" id="3.5.2.5" evidence="5"/>
<dbReference type="PANTHER" id="PTHR43668:SF2">
    <property type="entry name" value="ALLANTOINASE"/>
    <property type="match status" value="1"/>
</dbReference>
<evidence type="ECO:0000256" key="3">
    <source>
        <dbReference type="ARBA" id="ARBA00010368"/>
    </source>
</evidence>
<dbReference type="Pfam" id="PF01979">
    <property type="entry name" value="Amidohydro_1"/>
    <property type="match status" value="1"/>
</dbReference>
<dbReference type="SUPFAM" id="SSF51338">
    <property type="entry name" value="Composite domain of metallo-dependent hydrolases"/>
    <property type="match status" value="1"/>
</dbReference>
<evidence type="ECO:0000256" key="5">
    <source>
        <dbReference type="ARBA" id="ARBA00012863"/>
    </source>
</evidence>
<feature type="region of interest" description="Disordered" evidence="9">
    <location>
        <begin position="1"/>
        <end position="20"/>
    </location>
</feature>
<evidence type="ECO:0000256" key="8">
    <source>
        <dbReference type="ARBA" id="ARBA00022833"/>
    </source>
</evidence>
<evidence type="ECO:0000313" key="11">
    <source>
        <dbReference type="EMBL" id="MDP9841298.1"/>
    </source>
</evidence>
<dbReference type="InterPro" id="IPR050138">
    <property type="entry name" value="DHOase/Allantoinase_Hydrolase"/>
</dbReference>
<dbReference type="SUPFAM" id="SSF51556">
    <property type="entry name" value="Metallo-dependent hydrolases"/>
    <property type="match status" value="1"/>
</dbReference>
<protein>
    <recommendedName>
        <fullName evidence="5">allantoinase</fullName>
        <ecNumber evidence="5">3.5.2.5</ecNumber>
    </recommendedName>
</protein>
<keyword evidence="7 11" id="KW-0378">Hydrolase</keyword>
<evidence type="ECO:0000313" key="12">
    <source>
        <dbReference type="Proteomes" id="UP001225356"/>
    </source>
</evidence>
<comment type="caution">
    <text evidence="11">The sequence shown here is derived from an EMBL/GenBank/DDBJ whole genome shotgun (WGS) entry which is preliminary data.</text>
</comment>
<keyword evidence="8" id="KW-0862">Zinc</keyword>
<proteinExistence type="inferred from homology"/>